<keyword evidence="3" id="KW-0238">DNA-binding</keyword>
<gene>
    <name evidence="6" type="ORF">SKP52_16400</name>
</gene>
<dbReference type="STRING" id="1515612.SKP52_16400"/>
<proteinExistence type="inferred from homology"/>
<evidence type="ECO:0000313" key="6">
    <source>
        <dbReference type="EMBL" id="AJA10154.1"/>
    </source>
</evidence>
<accession>A0A0A7PJK6</accession>
<dbReference type="InterPro" id="IPR050389">
    <property type="entry name" value="LysR-type_TF"/>
</dbReference>
<dbReference type="RefSeq" id="WP_039576413.1">
    <property type="nucleotide sequence ID" value="NZ_CP009122.1"/>
</dbReference>
<dbReference type="Pfam" id="PF00126">
    <property type="entry name" value="HTH_1"/>
    <property type="match status" value="1"/>
</dbReference>
<dbReference type="SUPFAM" id="SSF53850">
    <property type="entry name" value="Periplasmic binding protein-like II"/>
    <property type="match status" value="1"/>
</dbReference>
<dbReference type="InterPro" id="IPR036388">
    <property type="entry name" value="WH-like_DNA-bd_sf"/>
</dbReference>
<evidence type="ECO:0000256" key="3">
    <source>
        <dbReference type="ARBA" id="ARBA00023125"/>
    </source>
</evidence>
<keyword evidence="4" id="KW-0804">Transcription</keyword>
<dbReference type="AlphaFoldDB" id="A0A0A7PJK6"/>
<dbReference type="SUPFAM" id="SSF46785">
    <property type="entry name" value="Winged helix' DNA-binding domain"/>
    <property type="match status" value="1"/>
</dbReference>
<dbReference type="PROSITE" id="PS50931">
    <property type="entry name" value="HTH_LYSR"/>
    <property type="match status" value="1"/>
</dbReference>
<keyword evidence="7" id="KW-1185">Reference proteome</keyword>
<keyword evidence="2" id="KW-0805">Transcription regulation</keyword>
<evidence type="ECO:0000256" key="4">
    <source>
        <dbReference type="ARBA" id="ARBA00023163"/>
    </source>
</evidence>
<dbReference type="HOGENOM" id="CLU_039613_39_3_5"/>
<feature type="domain" description="HTH lysR-type" evidence="5">
    <location>
        <begin position="6"/>
        <end position="63"/>
    </location>
</feature>
<dbReference type="EMBL" id="CP009122">
    <property type="protein sequence ID" value="AJA10154.1"/>
    <property type="molecule type" value="Genomic_DNA"/>
</dbReference>
<dbReference type="Proteomes" id="UP000030907">
    <property type="component" value="Chromosome"/>
</dbReference>
<comment type="similarity">
    <text evidence="1">Belongs to the LysR transcriptional regulatory family.</text>
</comment>
<dbReference type="Gene3D" id="1.10.10.10">
    <property type="entry name" value="Winged helix-like DNA-binding domain superfamily/Winged helix DNA-binding domain"/>
    <property type="match status" value="1"/>
</dbReference>
<dbReference type="InterPro" id="IPR000847">
    <property type="entry name" value="LysR_HTH_N"/>
</dbReference>
<dbReference type="OrthoDB" id="8339333at2"/>
<name>A0A0A7PJK6_9SPHN</name>
<dbReference type="PANTHER" id="PTHR30118:SF15">
    <property type="entry name" value="TRANSCRIPTIONAL REGULATORY PROTEIN"/>
    <property type="match status" value="1"/>
</dbReference>
<evidence type="ECO:0000256" key="1">
    <source>
        <dbReference type="ARBA" id="ARBA00009437"/>
    </source>
</evidence>
<evidence type="ECO:0000256" key="2">
    <source>
        <dbReference type="ARBA" id="ARBA00023015"/>
    </source>
</evidence>
<dbReference type="GO" id="GO:0003700">
    <property type="term" value="F:DNA-binding transcription factor activity"/>
    <property type="evidence" value="ECO:0007669"/>
    <property type="project" value="InterPro"/>
</dbReference>
<organism evidence="6 7">
    <name type="scientific">Sphingopyxis fribergensis</name>
    <dbReference type="NCBI Taxonomy" id="1515612"/>
    <lineage>
        <taxon>Bacteria</taxon>
        <taxon>Pseudomonadati</taxon>
        <taxon>Pseudomonadota</taxon>
        <taxon>Alphaproteobacteria</taxon>
        <taxon>Sphingomonadales</taxon>
        <taxon>Sphingomonadaceae</taxon>
        <taxon>Sphingopyxis</taxon>
    </lineage>
</organism>
<dbReference type="InterPro" id="IPR005119">
    <property type="entry name" value="LysR_subst-bd"/>
</dbReference>
<dbReference type="InterPro" id="IPR037402">
    <property type="entry name" value="YidZ_PBP2"/>
</dbReference>
<dbReference type="CDD" id="cd08417">
    <property type="entry name" value="PBP2_Nitroaromatics_like"/>
    <property type="match status" value="1"/>
</dbReference>
<evidence type="ECO:0000313" key="7">
    <source>
        <dbReference type="Proteomes" id="UP000030907"/>
    </source>
</evidence>
<dbReference type="KEGG" id="sphk:SKP52_16400"/>
<dbReference type="Gene3D" id="3.40.190.10">
    <property type="entry name" value="Periplasmic binding protein-like II"/>
    <property type="match status" value="2"/>
</dbReference>
<evidence type="ECO:0000259" key="5">
    <source>
        <dbReference type="PROSITE" id="PS50931"/>
    </source>
</evidence>
<dbReference type="PANTHER" id="PTHR30118">
    <property type="entry name" value="HTH-TYPE TRANSCRIPTIONAL REGULATOR LEUO-RELATED"/>
    <property type="match status" value="1"/>
</dbReference>
<dbReference type="GO" id="GO:0003677">
    <property type="term" value="F:DNA binding"/>
    <property type="evidence" value="ECO:0007669"/>
    <property type="project" value="UniProtKB-KW"/>
</dbReference>
<dbReference type="InterPro" id="IPR036390">
    <property type="entry name" value="WH_DNA-bd_sf"/>
</dbReference>
<dbReference type="Pfam" id="PF03466">
    <property type="entry name" value="LysR_substrate"/>
    <property type="match status" value="1"/>
</dbReference>
<protein>
    <submittedName>
        <fullName evidence="6">LysR family transcriptional regulator</fullName>
    </submittedName>
</protein>
<sequence length="308" mass="33769">MNLRAIDLNLLVILDALLDEAHVSRAAQRLGLTQPAVSAALQRCRALFDDPLLERGRAVMRRTPRGEGLRAPLKTLLGEVEALIDPPEVPLDQIRQSIRIMIADQIAALLLPQLLDRLQATAPGIDLVVRSWRGAEQAYTDLLSGDIHLAMSLFDRDAEGLDRQHILDEHYVVVMRRGHPAAAAFDLDAWLAFPHVVVSGSGATRTPLDARLGALGYRRRVGIVVPSFMMVPDILLATDFIAMMPAHAILEGLHDRIVVHAPPLPVDGFPLHLAWASRSRGDRGLMHVTDELADLVAARIAPRPTTAR</sequence>
<reference evidence="6 7" key="1">
    <citation type="journal article" date="2015" name="Int. J. Syst. Evol. Microbiol.">
        <title>Description of Sphingopyxis fribergensis sp. nov. - a soil bacterium with the ability to degrade styrene and phenylacetic acid.</title>
        <authorList>
            <person name="Oelschlagel M."/>
            <person name="Ruckert C."/>
            <person name="Kalinowski J."/>
            <person name="Schmidt G."/>
            <person name="Schlomann M."/>
            <person name="Tischler D."/>
        </authorList>
    </citation>
    <scope>NUCLEOTIDE SEQUENCE [LARGE SCALE GENOMIC DNA]</scope>
    <source>
        <strain evidence="6 7">Kp5.2</strain>
    </source>
</reference>